<evidence type="ECO:0000256" key="12">
    <source>
        <dbReference type="SAM" id="MobiDB-lite"/>
    </source>
</evidence>
<feature type="region of interest" description="Disordered" evidence="12">
    <location>
        <begin position="1097"/>
        <end position="1145"/>
    </location>
</feature>
<feature type="compositionally biased region" description="Polar residues" evidence="12">
    <location>
        <begin position="784"/>
        <end position="793"/>
    </location>
</feature>
<feature type="compositionally biased region" description="Low complexity" evidence="12">
    <location>
        <begin position="1166"/>
        <end position="1177"/>
    </location>
</feature>
<feature type="compositionally biased region" description="Low complexity" evidence="12">
    <location>
        <begin position="454"/>
        <end position="471"/>
    </location>
</feature>
<feature type="compositionally biased region" description="Polar residues" evidence="12">
    <location>
        <begin position="651"/>
        <end position="662"/>
    </location>
</feature>
<dbReference type="GO" id="GO:0051787">
    <property type="term" value="F:misfolded protein binding"/>
    <property type="evidence" value="ECO:0007669"/>
    <property type="project" value="TreeGrafter"/>
</dbReference>
<evidence type="ECO:0000256" key="4">
    <source>
        <dbReference type="ARBA" id="ARBA00022448"/>
    </source>
</evidence>
<proteinExistence type="predicted"/>
<evidence type="ECO:0000256" key="7">
    <source>
        <dbReference type="ARBA" id="ARBA00022703"/>
    </source>
</evidence>
<dbReference type="GO" id="GO:0005576">
    <property type="term" value="C:extracellular region"/>
    <property type="evidence" value="ECO:0007669"/>
    <property type="project" value="UniProtKB-SubCell"/>
</dbReference>
<dbReference type="Gene3D" id="3.10.20.90">
    <property type="entry name" value="Phosphatidylinositol 3-kinase Catalytic Subunit, Chain A, domain 1"/>
    <property type="match status" value="1"/>
</dbReference>
<dbReference type="Proteomes" id="UP001165740">
    <property type="component" value="Chromosome 9"/>
</dbReference>
<evidence type="ECO:0000313" key="14">
    <source>
        <dbReference type="Proteomes" id="UP001165740"/>
    </source>
</evidence>
<feature type="region of interest" description="Disordered" evidence="12">
    <location>
        <begin position="1157"/>
        <end position="1198"/>
    </location>
</feature>
<feature type="region of interest" description="Disordered" evidence="12">
    <location>
        <begin position="1310"/>
        <end position="1331"/>
    </location>
</feature>
<feature type="compositionally biased region" description="Low complexity" evidence="12">
    <location>
        <begin position="637"/>
        <end position="650"/>
    </location>
</feature>
<dbReference type="GO" id="GO:0071818">
    <property type="term" value="C:BAT3 complex"/>
    <property type="evidence" value="ECO:0007669"/>
    <property type="project" value="TreeGrafter"/>
</dbReference>
<keyword evidence="5" id="KW-0963">Cytoplasm</keyword>
<feature type="compositionally biased region" description="Low complexity" evidence="12">
    <location>
        <begin position="670"/>
        <end position="683"/>
    </location>
</feature>
<dbReference type="PROSITE" id="PS50053">
    <property type="entry name" value="UBIQUITIN_2"/>
    <property type="match status" value="1"/>
</dbReference>
<feature type="compositionally biased region" description="Polar residues" evidence="12">
    <location>
        <begin position="1120"/>
        <end position="1131"/>
    </location>
</feature>
<keyword evidence="10" id="KW-0539">Nucleus</keyword>
<dbReference type="RefSeq" id="XP_055896235.1">
    <property type="nucleotide sequence ID" value="XM_056040260.1"/>
</dbReference>
<feature type="compositionally biased region" description="Polar residues" evidence="12">
    <location>
        <begin position="195"/>
        <end position="211"/>
    </location>
</feature>
<organism evidence="14 15">
    <name type="scientific">Biomphalaria glabrata</name>
    <name type="common">Bloodfluke planorb</name>
    <name type="synonym">Freshwater snail</name>
    <dbReference type="NCBI Taxonomy" id="6526"/>
    <lineage>
        <taxon>Eukaryota</taxon>
        <taxon>Metazoa</taxon>
        <taxon>Spiralia</taxon>
        <taxon>Lophotrochozoa</taxon>
        <taxon>Mollusca</taxon>
        <taxon>Gastropoda</taxon>
        <taxon>Heterobranchia</taxon>
        <taxon>Euthyneura</taxon>
        <taxon>Panpulmonata</taxon>
        <taxon>Hygrophila</taxon>
        <taxon>Lymnaeoidea</taxon>
        <taxon>Planorbidae</taxon>
        <taxon>Biomphalaria</taxon>
    </lineage>
</organism>
<feature type="compositionally biased region" description="Polar residues" evidence="12">
    <location>
        <begin position="684"/>
        <end position="704"/>
    </location>
</feature>
<evidence type="ECO:0000313" key="15">
    <source>
        <dbReference type="RefSeq" id="XP_055896235.1"/>
    </source>
</evidence>
<feature type="compositionally biased region" description="Polar residues" evidence="12">
    <location>
        <begin position="600"/>
        <end position="636"/>
    </location>
</feature>
<evidence type="ECO:0000256" key="1">
    <source>
        <dbReference type="ARBA" id="ARBA00004123"/>
    </source>
</evidence>
<dbReference type="Pfam" id="PF12057">
    <property type="entry name" value="BAG6"/>
    <property type="match status" value="1"/>
</dbReference>
<reference evidence="15" key="1">
    <citation type="submission" date="2025-08" db="UniProtKB">
        <authorList>
            <consortium name="RefSeq"/>
        </authorList>
    </citation>
    <scope>IDENTIFICATION</scope>
</reference>
<dbReference type="FunFam" id="3.10.20.90:FF:000154">
    <property type="entry name" value="Large proline-rich protein BAG6"/>
    <property type="match status" value="1"/>
</dbReference>
<feature type="compositionally biased region" description="Polar residues" evidence="12">
    <location>
        <begin position="1101"/>
        <end position="1113"/>
    </location>
</feature>
<keyword evidence="8" id="KW-0156">Chromatin regulator</keyword>
<comment type="subcellular location">
    <subcellularLocation>
        <location evidence="2">Cytoplasm</location>
        <location evidence="2">Cytosol</location>
    </subcellularLocation>
    <subcellularLocation>
        <location evidence="1">Nucleus</location>
    </subcellularLocation>
    <subcellularLocation>
        <location evidence="3">Secreted</location>
        <location evidence="3">Extracellular exosome</location>
    </subcellularLocation>
</comment>
<dbReference type="InterPro" id="IPR021925">
    <property type="entry name" value="BAG6"/>
</dbReference>
<evidence type="ECO:0000256" key="10">
    <source>
        <dbReference type="ARBA" id="ARBA00023242"/>
    </source>
</evidence>
<feature type="region of interest" description="Disordered" evidence="12">
    <location>
        <begin position="160"/>
        <end position="212"/>
    </location>
</feature>
<dbReference type="OMA" id="INIRAPE"/>
<evidence type="ECO:0000256" key="9">
    <source>
        <dbReference type="ARBA" id="ARBA00023186"/>
    </source>
</evidence>
<dbReference type="GO" id="GO:0006915">
    <property type="term" value="P:apoptotic process"/>
    <property type="evidence" value="ECO:0007669"/>
    <property type="project" value="UniProtKB-KW"/>
</dbReference>
<dbReference type="CDD" id="cd01809">
    <property type="entry name" value="Ubl_BAG6"/>
    <property type="match status" value="1"/>
</dbReference>
<feature type="region of interest" description="Disordered" evidence="12">
    <location>
        <begin position="784"/>
        <end position="825"/>
    </location>
</feature>
<keyword evidence="4" id="KW-0813">Transport</keyword>
<feature type="compositionally biased region" description="Polar residues" evidence="12">
    <location>
        <begin position="160"/>
        <end position="187"/>
    </location>
</feature>
<feature type="region of interest" description="Disordered" evidence="12">
    <location>
        <begin position="81"/>
        <end position="107"/>
    </location>
</feature>
<dbReference type="OrthoDB" id="1885901at2759"/>
<evidence type="ECO:0000256" key="11">
    <source>
        <dbReference type="ARBA" id="ARBA00030033"/>
    </source>
</evidence>
<dbReference type="GO" id="GO:0031593">
    <property type="term" value="F:polyubiquitin modification-dependent protein binding"/>
    <property type="evidence" value="ECO:0007669"/>
    <property type="project" value="TreeGrafter"/>
</dbReference>
<dbReference type="InterPro" id="IPR029071">
    <property type="entry name" value="Ubiquitin-like_domsf"/>
</dbReference>
<feature type="compositionally biased region" description="Polar residues" evidence="12">
    <location>
        <begin position="86"/>
        <end position="100"/>
    </location>
</feature>
<keyword evidence="9" id="KW-0143">Chaperone</keyword>
<evidence type="ECO:0000256" key="6">
    <source>
        <dbReference type="ARBA" id="ARBA00022525"/>
    </source>
</evidence>
<dbReference type="GO" id="GO:0036503">
    <property type="term" value="P:ERAD pathway"/>
    <property type="evidence" value="ECO:0007669"/>
    <property type="project" value="TreeGrafter"/>
</dbReference>
<keyword evidence="7" id="KW-0053">Apoptosis</keyword>
<dbReference type="InterPro" id="IPR000626">
    <property type="entry name" value="Ubiquitin-like_dom"/>
</dbReference>
<evidence type="ECO:0000259" key="13">
    <source>
        <dbReference type="PROSITE" id="PS50053"/>
    </source>
</evidence>
<feature type="region of interest" description="Disordered" evidence="12">
    <location>
        <begin position="333"/>
        <end position="369"/>
    </location>
</feature>
<dbReference type="SMART" id="SM00213">
    <property type="entry name" value="UBQ"/>
    <property type="match status" value="1"/>
</dbReference>
<dbReference type="PANTHER" id="PTHR15204:SF0">
    <property type="entry name" value="LARGE PROLINE-RICH PROTEIN BAG6"/>
    <property type="match status" value="1"/>
</dbReference>
<evidence type="ECO:0000256" key="2">
    <source>
        <dbReference type="ARBA" id="ARBA00004514"/>
    </source>
</evidence>
<dbReference type="PANTHER" id="PTHR15204">
    <property type="entry name" value="LARGE PROLINE-RICH PROTEIN BAG6"/>
    <property type="match status" value="1"/>
</dbReference>
<evidence type="ECO:0000256" key="5">
    <source>
        <dbReference type="ARBA" id="ARBA00022490"/>
    </source>
</evidence>
<feature type="compositionally biased region" description="Pro residues" evidence="12">
    <location>
        <begin position="472"/>
        <end position="481"/>
    </location>
</feature>
<dbReference type="GO" id="GO:0006325">
    <property type="term" value="P:chromatin organization"/>
    <property type="evidence" value="ECO:0007669"/>
    <property type="project" value="UniProtKB-KW"/>
</dbReference>
<accession>A0A9W3B9X2</accession>
<dbReference type="Pfam" id="PF00240">
    <property type="entry name" value="ubiquitin"/>
    <property type="match status" value="1"/>
</dbReference>
<name>A0A9W3B9X2_BIOGL</name>
<keyword evidence="6" id="KW-0964">Secreted</keyword>
<feature type="compositionally biased region" description="Low complexity" evidence="12">
    <location>
        <begin position="801"/>
        <end position="820"/>
    </location>
</feature>
<feature type="domain" description="Ubiquitin-like" evidence="13">
    <location>
        <begin position="11"/>
        <end position="71"/>
    </location>
</feature>
<keyword evidence="14" id="KW-1185">Reference proteome</keyword>
<dbReference type="GeneID" id="106060499"/>
<feature type="compositionally biased region" description="Low complexity" evidence="12">
    <location>
        <begin position="482"/>
        <end position="508"/>
    </location>
</feature>
<dbReference type="SUPFAM" id="SSF54236">
    <property type="entry name" value="Ubiquitin-like"/>
    <property type="match status" value="1"/>
</dbReference>
<sequence length="1331" mass="143561">MAAESSSSAMIDITVKTLDGLNRTFTVPENINVRQFKDKISGSIGITADAQRLIFQGKVMQDEKILKDYDIHGKVIHLVQRPPPSTLTGATHTTASSTDANPPGRTHIPIDSNLFDVQIHLGRMNQLTPNNREARARIRQADFNLGLINDLLTLLEQSSNNATAEEQSAASAGTNNQAESMDTTPTAETERQEPEGSTTPQQRSTDTSNGEGSRRTLIFHRVFLATELADFLDRLLIINERIVPYIRRYRDLLRSEENFTETSTDAQNAHEVVNRMSEALHAMSHVFHSLSDVTVDMSTSVPRQGVATPPAPFHLPGTTSMAIPIHMNVRARQNGNGNRQRSQETASTTTTSSTTTNPATHATVSGGTTPVISFSGGRNTVPDLSNFTIPPVTVPLTSTGDSAMMVEVFPTGVTVHDIRAVVTQEVVDGQDSNSDSGPSNITVVSAATIDPVVVTATPNPNPSSTASTPSSAVPPPPPPSTPRTTDAASFTTTTSSSSTSTFTFSPTTSVNIAGVPPGIGIAQMPNLPGLPTGMLQNILGSILNSHGVRPGQPVQVNVHQVTSTPAGLSTRVLNRSHRQHQASDIPLDGDIHVGEGLTLPRNQPTADASLQTSGTYTDAQSAPRTDASTNTSQQNVNTGNSANSSINSNSGLSFAFNTNRDGSFSRRTDPSSPSHSRLSASLRQNLQRPTGTRDSGSQASTPRHQASHMRTPGQNPFSARGYVDPYLPCASNFYTSELARNAFRNIQIQMQSRGQPQPQQVPNLSTMVSGMMGEIIEHVEQVSAQQALSNSNRAPAPPQSTPTSASSGSTTSTSQSGSTANTNPLFHPMELLSSMIGSNMSGGQRGAGPFDFGAMLGNFMNPRATSDTATTAPPGTLAHLFTSLRQANGQATDENNVILGLIEAIAPHMRLTDLFQLVTGDSQVLARLRVPLRDFVRSKITQHGSVERVVEITLDDMNTEIRYMQGLVQVRSGVDMAASIRNCLKSHLVNLFSAVNSNDIPDDRFGQRLYELWMKMMAETIALCVYCIQDGQVGFSNMVQRYMPHMTQDMNPQITWWMTTSLRDILGAFYLNHPVPESDILPYVILLAPRSVESSSTSTTAKETLSCNKSASTPRDDAQSVLTSMEVGSSPSPQPPKAKIPRTAAADDDANELFLDAQESVSGPATPRSRPTTITSSNQSTAGAVGGARIVNGRGTTDDWQSVIPQQWIPVISQDIVRQQEQRPQPPLSDAYLQGLPAKRRRMMTLEHAGEMGNMPQYFPAAIARAARAAGVEPISSEENLLHEATVNHELQADLEREVASVLERRLSSDTDFNSDRFPNTQEYFHKSKRH</sequence>
<dbReference type="GO" id="GO:0005634">
    <property type="term" value="C:nucleus"/>
    <property type="evidence" value="ECO:0007669"/>
    <property type="project" value="UniProtKB-SubCell"/>
</dbReference>
<protein>
    <recommendedName>
        <fullName evidence="11">BCL2-associated athanogene 6</fullName>
    </recommendedName>
</protein>
<feature type="compositionally biased region" description="Low complexity" evidence="12">
    <location>
        <begin position="333"/>
        <end position="363"/>
    </location>
</feature>
<gene>
    <name evidence="15" type="primary">LOC106060499</name>
</gene>
<evidence type="ECO:0000256" key="3">
    <source>
        <dbReference type="ARBA" id="ARBA00004550"/>
    </source>
</evidence>
<feature type="region of interest" description="Disordered" evidence="12">
    <location>
        <begin position="454"/>
        <end position="508"/>
    </location>
</feature>
<evidence type="ECO:0000256" key="8">
    <source>
        <dbReference type="ARBA" id="ARBA00022853"/>
    </source>
</evidence>
<feature type="region of interest" description="Disordered" evidence="12">
    <location>
        <begin position="574"/>
        <end position="717"/>
    </location>
</feature>